<gene>
    <name evidence="2" type="ORF">SAMN04489725_101122</name>
</gene>
<evidence type="ECO:0000313" key="3">
    <source>
        <dbReference type="Proteomes" id="UP000182589"/>
    </source>
</evidence>
<dbReference type="Proteomes" id="UP000182589">
    <property type="component" value="Unassembled WGS sequence"/>
</dbReference>
<dbReference type="STRING" id="89784.SAMN04489725_101122"/>
<proteinExistence type="predicted"/>
<sequence length="347" mass="38195">MRVPHQAVAIALTAGVFVQPISTLFPTTVFGATEPAQVVAEAIATQKTSFSVNLPMQQTEALVKTSLQQQPYFAQLYSNMNYESDGTTTRVTIAWLQSAAQTRALDQSIRNTERTLLRPGMSDFDKEWVIHNWIVEHVRYDTSLKRYTPYDAFQGSAVCQGIAALTYRMMSFAGIPVRFVDGTAGGGSHLWNEVKIGGHWYQLDVTWDDPIGGGNRPSYLYYNLTNAQMAATHSWDESGLPQATTDFAQVVKSLSRGSSDPVLRTIANNPTVMAEFQEKVNSQTIGDAIARHIAQGDTQFTVEFAGSAEALAKAMAGLRLSGFQSMSYTYSQSRLPGYQAVQVTLQY</sequence>
<dbReference type="SUPFAM" id="SSF54001">
    <property type="entry name" value="Cysteine proteinases"/>
    <property type="match status" value="1"/>
</dbReference>
<dbReference type="Pfam" id="PF01841">
    <property type="entry name" value="Transglut_core"/>
    <property type="match status" value="1"/>
</dbReference>
<evidence type="ECO:0000259" key="1">
    <source>
        <dbReference type="SMART" id="SM00460"/>
    </source>
</evidence>
<reference evidence="3" key="1">
    <citation type="submission" date="2016-10" db="EMBL/GenBank/DDBJ databases">
        <authorList>
            <person name="Varghese N."/>
        </authorList>
    </citation>
    <scope>NUCLEOTIDE SEQUENCE [LARGE SCALE GENOMIC DNA]</scope>
    <source>
        <strain evidence="3">DSM 12489</strain>
    </source>
</reference>
<dbReference type="GO" id="GO:0005737">
    <property type="term" value="C:cytoplasm"/>
    <property type="evidence" value="ECO:0007669"/>
    <property type="project" value="TreeGrafter"/>
</dbReference>
<dbReference type="InterPro" id="IPR052557">
    <property type="entry name" value="CAP/Cytokinesis_protein"/>
</dbReference>
<dbReference type="PANTHER" id="PTHR46333:SF2">
    <property type="entry name" value="CYTOKINESIS PROTEIN 3"/>
    <property type="match status" value="1"/>
</dbReference>
<dbReference type="InterPro" id="IPR002931">
    <property type="entry name" value="Transglutaminase-like"/>
</dbReference>
<keyword evidence="3" id="KW-1185">Reference proteome</keyword>
<feature type="domain" description="Transglutaminase-like" evidence="1">
    <location>
        <begin position="154"/>
        <end position="207"/>
    </location>
</feature>
<dbReference type="InterPro" id="IPR038765">
    <property type="entry name" value="Papain-like_cys_pep_sf"/>
</dbReference>
<dbReference type="PANTHER" id="PTHR46333">
    <property type="entry name" value="CYTOKINESIS PROTEIN 3"/>
    <property type="match status" value="1"/>
</dbReference>
<evidence type="ECO:0000313" key="2">
    <source>
        <dbReference type="EMBL" id="SDW03102.1"/>
    </source>
</evidence>
<organism evidence="2 3">
    <name type="scientific">Alicyclobacillus hesperidum</name>
    <dbReference type="NCBI Taxonomy" id="89784"/>
    <lineage>
        <taxon>Bacteria</taxon>
        <taxon>Bacillati</taxon>
        <taxon>Bacillota</taxon>
        <taxon>Bacilli</taxon>
        <taxon>Bacillales</taxon>
        <taxon>Alicyclobacillaceae</taxon>
        <taxon>Alicyclobacillus</taxon>
    </lineage>
</organism>
<dbReference type="SMART" id="SM00460">
    <property type="entry name" value="TGc"/>
    <property type="match status" value="1"/>
</dbReference>
<accession>A0A1H2Q7E0</accession>
<protein>
    <submittedName>
        <fullName evidence="2">Transglutaminase-like superfamily protein</fullName>
    </submittedName>
</protein>
<dbReference type="EMBL" id="FNOJ01000001">
    <property type="protein sequence ID" value="SDW03102.1"/>
    <property type="molecule type" value="Genomic_DNA"/>
</dbReference>
<dbReference type="AlphaFoldDB" id="A0A1H2Q7E0"/>
<dbReference type="Gene3D" id="3.10.620.30">
    <property type="match status" value="1"/>
</dbReference>
<dbReference type="RefSeq" id="WP_074691213.1">
    <property type="nucleotide sequence ID" value="NZ_FNOJ01000001.1"/>
</dbReference>
<name>A0A1H2Q7E0_9BACL</name>